<proteinExistence type="predicted"/>
<dbReference type="Proteomes" id="UP000326437">
    <property type="component" value="Unassembled WGS sequence"/>
</dbReference>
<reference evidence="1 2" key="1">
    <citation type="submission" date="2019-09" db="EMBL/GenBank/DDBJ databases">
        <authorList>
            <person name="Chandra G."/>
            <person name="Truman W A."/>
        </authorList>
    </citation>
    <scope>NUCLEOTIDE SEQUENCE [LARGE SCALE GENOMIC DNA]</scope>
    <source>
        <strain evidence="1">PS685</strain>
    </source>
</reference>
<accession>A0A5E6Z6I6</accession>
<dbReference type="AlphaFoldDB" id="A0A5E6Z6I6"/>
<evidence type="ECO:0000313" key="1">
    <source>
        <dbReference type="EMBL" id="VVN61928.1"/>
    </source>
</evidence>
<name>A0A5E6Z6I6_PSEFL</name>
<organism evidence="1 2">
    <name type="scientific">Pseudomonas fluorescens</name>
    <dbReference type="NCBI Taxonomy" id="294"/>
    <lineage>
        <taxon>Bacteria</taxon>
        <taxon>Pseudomonadati</taxon>
        <taxon>Pseudomonadota</taxon>
        <taxon>Gammaproteobacteria</taxon>
        <taxon>Pseudomonadales</taxon>
        <taxon>Pseudomonadaceae</taxon>
        <taxon>Pseudomonas</taxon>
    </lineage>
</organism>
<sequence>MRAAVYFTGHGNLVTCHFNLGRERALTETGQRSQHLASLVVVAVDGLFTQDHQLWLFLVDNGLEQLGHGQRGQVFGGLDQNGAISTQRQRGTQLFLSGGRADGDDDDFSRNAFLFQAYGFFHGDFAEGVHRHLDVGEVNARVVRFDAHFNVVIDHSFDSYKNLHGFLVTLR</sequence>
<dbReference type="EMBL" id="CABVHO010000062">
    <property type="protein sequence ID" value="VVN61928.1"/>
    <property type="molecule type" value="Genomic_DNA"/>
</dbReference>
<protein>
    <submittedName>
        <fullName evidence="1">Uncharacterized protein</fullName>
    </submittedName>
</protein>
<evidence type="ECO:0000313" key="2">
    <source>
        <dbReference type="Proteomes" id="UP000326437"/>
    </source>
</evidence>
<gene>
    <name evidence="1" type="ORF">PS685_03884</name>
</gene>